<evidence type="ECO:0000313" key="2">
    <source>
        <dbReference type="Proteomes" id="UP001519460"/>
    </source>
</evidence>
<accession>A0ABD0JR25</accession>
<evidence type="ECO:0000313" key="1">
    <source>
        <dbReference type="EMBL" id="KAK7477099.1"/>
    </source>
</evidence>
<proteinExistence type="predicted"/>
<comment type="caution">
    <text evidence="1">The sequence shown here is derived from an EMBL/GenBank/DDBJ whole genome shotgun (WGS) entry which is preliminary data.</text>
</comment>
<name>A0ABD0JR25_9CAEN</name>
<feature type="non-terminal residue" evidence="1">
    <location>
        <position position="79"/>
    </location>
</feature>
<dbReference type="AlphaFoldDB" id="A0ABD0JR25"/>
<organism evidence="1 2">
    <name type="scientific">Batillaria attramentaria</name>
    <dbReference type="NCBI Taxonomy" id="370345"/>
    <lineage>
        <taxon>Eukaryota</taxon>
        <taxon>Metazoa</taxon>
        <taxon>Spiralia</taxon>
        <taxon>Lophotrochozoa</taxon>
        <taxon>Mollusca</taxon>
        <taxon>Gastropoda</taxon>
        <taxon>Caenogastropoda</taxon>
        <taxon>Sorbeoconcha</taxon>
        <taxon>Cerithioidea</taxon>
        <taxon>Batillariidae</taxon>
        <taxon>Batillaria</taxon>
    </lineage>
</organism>
<reference evidence="1 2" key="1">
    <citation type="journal article" date="2023" name="Sci. Data">
        <title>Genome assembly of the Korean intertidal mud-creeper Batillaria attramentaria.</title>
        <authorList>
            <person name="Patra A.K."/>
            <person name="Ho P.T."/>
            <person name="Jun S."/>
            <person name="Lee S.J."/>
            <person name="Kim Y."/>
            <person name="Won Y.J."/>
        </authorList>
    </citation>
    <scope>NUCLEOTIDE SEQUENCE [LARGE SCALE GENOMIC DNA]</scope>
    <source>
        <strain evidence="1">Wonlab-2016</strain>
    </source>
</reference>
<gene>
    <name evidence="1" type="ORF">BaRGS_00031685</name>
</gene>
<dbReference type="EMBL" id="JACVVK020000358">
    <property type="protein sequence ID" value="KAK7477099.1"/>
    <property type="molecule type" value="Genomic_DNA"/>
</dbReference>
<dbReference type="Proteomes" id="UP001519460">
    <property type="component" value="Unassembled WGS sequence"/>
</dbReference>
<keyword evidence="2" id="KW-1185">Reference proteome</keyword>
<sequence length="79" mass="9025">MAPACRLLGGTWQQRPLQKAMVVVKKTMCVCRNCLHTQQEWCSRHQDISSGRHLSAETGVEATWLCPVHTSANLRERRH</sequence>
<protein>
    <submittedName>
        <fullName evidence="1">Uncharacterized protein</fullName>
    </submittedName>
</protein>